<evidence type="ECO:0000313" key="5">
    <source>
        <dbReference type="Proteomes" id="UP000534783"/>
    </source>
</evidence>
<protein>
    <submittedName>
        <fullName evidence="4">Ribose 5-phosphate isomerase B</fullName>
        <ecNumber evidence="4">5.3.1.6</ecNumber>
    </submittedName>
</protein>
<dbReference type="PANTHER" id="PTHR30345:SF0">
    <property type="entry name" value="DNA DAMAGE-REPAIR_TOLERATION PROTEIN DRT102"/>
    <property type="match status" value="1"/>
</dbReference>
<sequence>MKTIVVGSDHAGFEIKERIKNLLERWGYRIEDVGAYEMIPSDDYPEYAEKVALKVVAKRGGRGILACGTGIGASIAANKIPGIRAALVGSVKDARLSREHNDANLLVLGGWENNKEEISKIVQAWLDGKFQGGRHRRRVNQIIRIEKKYQTQHPRRKR</sequence>
<dbReference type="NCBIfam" id="TIGR01120">
    <property type="entry name" value="rpiB"/>
    <property type="match status" value="1"/>
</dbReference>
<dbReference type="NCBIfam" id="NF004051">
    <property type="entry name" value="PRK05571.1"/>
    <property type="match status" value="1"/>
</dbReference>
<dbReference type="InterPro" id="IPR003500">
    <property type="entry name" value="RpiB_LacA_LacB"/>
</dbReference>
<dbReference type="EC" id="5.3.1.6" evidence="4"/>
<dbReference type="EMBL" id="VTOW01000005">
    <property type="protein sequence ID" value="NKE73214.1"/>
    <property type="molecule type" value="Genomic_DNA"/>
</dbReference>
<dbReference type="GO" id="GO:0009052">
    <property type="term" value="P:pentose-phosphate shunt, non-oxidative branch"/>
    <property type="evidence" value="ECO:0007669"/>
    <property type="project" value="TreeGrafter"/>
</dbReference>
<dbReference type="Pfam" id="PF02502">
    <property type="entry name" value="LacAB_rpiB"/>
    <property type="match status" value="1"/>
</dbReference>
<keyword evidence="5" id="KW-1185">Reference proteome</keyword>
<dbReference type="PIRSF" id="PIRSF005384">
    <property type="entry name" value="RpiB_LacA_B"/>
    <property type="match status" value="1"/>
</dbReference>
<organism evidence="4 5">
    <name type="scientific">Candidatus Manganitrophus noduliformans</name>
    <dbReference type="NCBI Taxonomy" id="2606439"/>
    <lineage>
        <taxon>Bacteria</taxon>
        <taxon>Pseudomonadati</taxon>
        <taxon>Nitrospirota</taxon>
        <taxon>Nitrospiria</taxon>
        <taxon>Candidatus Troglogloeales</taxon>
        <taxon>Candidatus Manganitrophaceae</taxon>
        <taxon>Candidatus Manganitrophus</taxon>
    </lineage>
</organism>
<dbReference type="Proteomes" id="UP000534783">
    <property type="component" value="Unassembled WGS sequence"/>
</dbReference>
<evidence type="ECO:0000256" key="1">
    <source>
        <dbReference type="ARBA" id="ARBA00008754"/>
    </source>
</evidence>
<dbReference type="Gene3D" id="3.40.1400.10">
    <property type="entry name" value="Sugar-phosphate isomerase, RpiB/LacA/LacB"/>
    <property type="match status" value="1"/>
</dbReference>
<dbReference type="AlphaFoldDB" id="A0A7X6DTT2"/>
<dbReference type="PANTHER" id="PTHR30345">
    <property type="entry name" value="RIBOSE-5-PHOSPHATE ISOMERASE B"/>
    <property type="match status" value="1"/>
</dbReference>
<accession>A0A7X6DTT2</accession>
<evidence type="ECO:0000256" key="3">
    <source>
        <dbReference type="PIRSR" id="PIRSR005384-1"/>
    </source>
</evidence>
<dbReference type="InterPro" id="IPR036569">
    <property type="entry name" value="RpiB_LacA_LacB_sf"/>
</dbReference>
<comment type="caution">
    <text evidence="4">The sequence shown here is derived from an EMBL/GenBank/DDBJ whole genome shotgun (WGS) entry which is preliminary data.</text>
</comment>
<proteinExistence type="inferred from homology"/>
<dbReference type="InterPro" id="IPR004785">
    <property type="entry name" value="RpiB"/>
</dbReference>
<dbReference type="RefSeq" id="WP_168063151.1">
    <property type="nucleotide sequence ID" value="NZ_VTOW01000005.1"/>
</dbReference>
<dbReference type="SUPFAM" id="SSF89623">
    <property type="entry name" value="Ribose/Galactose isomerase RpiB/AlsB"/>
    <property type="match status" value="1"/>
</dbReference>
<evidence type="ECO:0000256" key="2">
    <source>
        <dbReference type="ARBA" id="ARBA00023235"/>
    </source>
</evidence>
<dbReference type="GO" id="GO:0019316">
    <property type="term" value="P:D-allose catabolic process"/>
    <property type="evidence" value="ECO:0007669"/>
    <property type="project" value="TreeGrafter"/>
</dbReference>
<evidence type="ECO:0000313" key="4">
    <source>
        <dbReference type="EMBL" id="NKE73214.1"/>
    </source>
</evidence>
<name>A0A7X6DTT2_9BACT</name>
<dbReference type="GO" id="GO:0004751">
    <property type="term" value="F:ribose-5-phosphate isomerase activity"/>
    <property type="evidence" value="ECO:0007669"/>
    <property type="project" value="UniProtKB-EC"/>
</dbReference>
<comment type="similarity">
    <text evidence="1">Belongs to the LacAB/RpiB family.</text>
</comment>
<dbReference type="NCBIfam" id="TIGR00689">
    <property type="entry name" value="rpiB_lacA_lacB"/>
    <property type="match status" value="1"/>
</dbReference>
<feature type="active site" description="Proton acceptor" evidence="3">
    <location>
        <position position="67"/>
    </location>
</feature>
<gene>
    <name evidence="4" type="primary">rpiB</name>
    <name evidence="4" type="ORF">MNODULE_20875</name>
</gene>
<reference evidence="4 5" key="1">
    <citation type="journal article" date="2020" name="Nature">
        <title>Bacterial chemolithoautotrophy via manganese oxidation.</title>
        <authorList>
            <person name="Yu H."/>
            <person name="Leadbetter J.R."/>
        </authorList>
    </citation>
    <scope>NUCLEOTIDE SEQUENCE [LARGE SCALE GENOMIC DNA]</scope>
    <source>
        <strain evidence="4 5">Mn-1</strain>
    </source>
</reference>
<keyword evidence="2 4" id="KW-0413">Isomerase</keyword>
<feature type="active site" description="Proton donor" evidence="3">
    <location>
        <position position="100"/>
    </location>
</feature>